<organism evidence="5 6">
    <name type="scientific">Nematocida parisii (strain ERTm3)</name>
    <name type="common">Nematode killer fungus</name>
    <dbReference type="NCBI Taxonomy" id="935791"/>
    <lineage>
        <taxon>Eukaryota</taxon>
        <taxon>Fungi</taxon>
        <taxon>Fungi incertae sedis</taxon>
        <taxon>Microsporidia</taxon>
        <taxon>Nematocida</taxon>
    </lineage>
</organism>
<dbReference type="EMBL" id="GL870881">
    <property type="protein sequence ID" value="EIJ87699.1"/>
    <property type="molecule type" value="Genomic_DNA"/>
</dbReference>
<dbReference type="InterPro" id="IPR015943">
    <property type="entry name" value="WD40/YVTN_repeat-like_dom_sf"/>
</dbReference>
<dbReference type="STRING" id="935791.I3EEQ2"/>
<keyword evidence="6" id="KW-1185">Reference proteome</keyword>
<evidence type="ECO:0000256" key="1">
    <source>
        <dbReference type="ARBA" id="ARBA00022490"/>
    </source>
</evidence>
<dbReference type="PANTHER" id="PTHR19849:SF0">
    <property type="entry name" value="PHOSPHOLIPASE A-2-ACTIVATING PROTEIN"/>
    <property type="match status" value="1"/>
</dbReference>
<dbReference type="GO" id="GO:0010992">
    <property type="term" value="P:ubiquitin recycling"/>
    <property type="evidence" value="ECO:0007669"/>
    <property type="project" value="TreeGrafter"/>
</dbReference>
<proteinExistence type="predicted"/>
<dbReference type="InterPro" id="IPR036322">
    <property type="entry name" value="WD40_repeat_dom_sf"/>
</dbReference>
<evidence type="ECO:0008006" key="7">
    <source>
        <dbReference type="Google" id="ProtNLM"/>
    </source>
</evidence>
<dbReference type="OrthoDB" id="10265988at2759"/>
<reference evidence="5" key="1">
    <citation type="submission" date="2011-01" db="EMBL/GenBank/DDBJ databases">
        <title>The Genome Sequence of Nematocida parisii strain ERTm3.</title>
        <authorList>
            <consortium name="The Broad Institute Genome Sequencing Platform"/>
            <consortium name="The Broad Institute Genome Sequencing Center for Infectious Disease"/>
            <person name="Cuomo C."/>
            <person name="Troemel E."/>
            <person name="Young S.K."/>
            <person name="Zeng Q."/>
            <person name="Gargeya S."/>
            <person name="Fitzgerald M."/>
            <person name="Haas B."/>
            <person name="Abouelleil A."/>
            <person name="Alvarado L."/>
            <person name="Arachchi H.M."/>
            <person name="Berlin A."/>
            <person name="Chapman S.B."/>
            <person name="Gearin G."/>
            <person name="Goldberg J."/>
            <person name="Griggs A."/>
            <person name="Gujja S."/>
            <person name="Hansen M."/>
            <person name="Heiman D."/>
            <person name="Howarth C."/>
            <person name="Larimer J."/>
            <person name="Lui A."/>
            <person name="MacDonald P.J.P."/>
            <person name="McCowen C."/>
            <person name="Montmayeur A."/>
            <person name="Murphy C."/>
            <person name="Neiman D."/>
            <person name="Pearson M."/>
            <person name="Priest M."/>
            <person name="Roberts A."/>
            <person name="Saif S."/>
            <person name="Shea T."/>
            <person name="Sisk P."/>
            <person name="Stolte C."/>
            <person name="Sykes S."/>
            <person name="Wortman J."/>
            <person name="Nusbaum C."/>
            <person name="Birren B."/>
        </authorList>
    </citation>
    <scope>NUCLEOTIDE SEQUENCE</scope>
    <source>
        <strain evidence="5">ERTm3</strain>
    </source>
</reference>
<dbReference type="Gene3D" id="2.130.10.10">
    <property type="entry name" value="YVTN repeat-like/Quinoprotein amine dehydrogenase"/>
    <property type="match status" value="1"/>
</dbReference>
<evidence type="ECO:0000256" key="3">
    <source>
        <dbReference type="ARBA" id="ARBA00022737"/>
    </source>
</evidence>
<sequence length="570" mass="63442">MAHIQVLKKLHASDIKDGVIYENRLYTVGRDRVVHISSLPDLESVGGSENLGAPINSVCIHNAVLYAGLQTGEIVRYAIEMDENSEESGSAGKKEITLKLLGRSKVHGDNVCSLSSFDEGVISTSWDGSVGVIKENQSPEVIRIESVAWSAKKVPNEDTIIAGCIDGSICTIKKVNGRYTQVKGIKLHATCIRDICMENDRYATVSNTGVVIVTERNGRVLHKMDLNNTSFRINKYTAGNATGYIVSADEGMVYLLSETLESLFSIAAPTLSCWNALSENGRIFALGADGRVYVFADKEGNPQYQKELEELQNKMGSDKVQDTAPPAQKQAEDANSSPQYKVIDDKVYELKDGEWELFGSTVEKKKKDHTITITLGEANYTLSFDKTDKYEEVALGFVKENNLGTEYIPEIVEFLDKNFGNKKKRDVSKYFMYDTIDLDIVGKKIQPLPNSSTVIEFLQGIKNGKSSQHNESDVEVILSEWMEMGTEKVAVLDVYKYLIAKGVDINLSFLKHIDPFFCKKVALVFSLISTNVLAMRPECKSLVDNTMTKIIDKQLVNSKVLQNYKNNRRL</sequence>
<feature type="region of interest" description="Disordered" evidence="4">
    <location>
        <begin position="314"/>
        <end position="336"/>
    </location>
</feature>
<accession>I3EEQ2</accession>
<dbReference type="InterPro" id="IPR038122">
    <property type="entry name" value="PFU_sf"/>
</dbReference>
<dbReference type="AlphaFoldDB" id="I3EEQ2"/>
<dbReference type="Gene3D" id="3.10.20.870">
    <property type="entry name" value="PFU (PLAA family ubiquitin binding), C-terminal domain"/>
    <property type="match status" value="1"/>
</dbReference>
<name>I3EEQ2_NEMP3</name>
<dbReference type="HOGENOM" id="CLU_036003_0_0_1"/>
<protein>
    <recommendedName>
        <fullName evidence="7">PFU domain-containing protein</fullName>
    </recommendedName>
</protein>
<dbReference type="GO" id="GO:0005737">
    <property type="term" value="C:cytoplasm"/>
    <property type="evidence" value="ECO:0007669"/>
    <property type="project" value="TreeGrafter"/>
</dbReference>
<keyword evidence="1" id="KW-0963">Cytoplasm</keyword>
<dbReference type="GO" id="GO:0043130">
    <property type="term" value="F:ubiquitin binding"/>
    <property type="evidence" value="ECO:0007669"/>
    <property type="project" value="TreeGrafter"/>
</dbReference>
<evidence type="ECO:0000313" key="5">
    <source>
        <dbReference type="EMBL" id="EIJ87699.1"/>
    </source>
</evidence>
<dbReference type="SUPFAM" id="SSF50978">
    <property type="entry name" value="WD40 repeat-like"/>
    <property type="match status" value="1"/>
</dbReference>
<dbReference type="InParanoid" id="I3EEQ2"/>
<dbReference type="PANTHER" id="PTHR19849">
    <property type="entry name" value="PHOSPHOLIPASE A-2-ACTIVATING PROTEIN"/>
    <property type="match status" value="1"/>
</dbReference>
<evidence type="ECO:0000256" key="2">
    <source>
        <dbReference type="ARBA" id="ARBA00022574"/>
    </source>
</evidence>
<keyword evidence="2" id="KW-0853">WD repeat</keyword>
<dbReference type="Proteomes" id="UP000002872">
    <property type="component" value="Unassembled WGS sequence"/>
</dbReference>
<keyword evidence="3" id="KW-0677">Repeat</keyword>
<dbReference type="VEuPathDB" id="MicrosporidiaDB:NEQG_02246"/>
<evidence type="ECO:0000256" key="4">
    <source>
        <dbReference type="SAM" id="MobiDB-lite"/>
    </source>
</evidence>
<dbReference type="GO" id="GO:0043161">
    <property type="term" value="P:proteasome-mediated ubiquitin-dependent protein catabolic process"/>
    <property type="evidence" value="ECO:0007669"/>
    <property type="project" value="TreeGrafter"/>
</dbReference>
<dbReference type="OMA" id="KKKDHTI"/>
<dbReference type="GO" id="GO:0005634">
    <property type="term" value="C:nucleus"/>
    <property type="evidence" value="ECO:0007669"/>
    <property type="project" value="TreeGrafter"/>
</dbReference>
<evidence type="ECO:0000313" key="6">
    <source>
        <dbReference type="Proteomes" id="UP000002872"/>
    </source>
</evidence>
<gene>
    <name evidence="5" type="ORF">NEQG_02246</name>
</gene>